<accession>A0A6L8LZC6</accession>
<dbReference type="AlphaFoldDB" id="A0A6L8LZC6"/>
<protein>
    <submittedName>
        <fullName evidence="1">Uncharacterized protein</fullName>
    </submittedName>
</protein>
<keyword evidence="2" id="KW-1185">Reference proteome</keyword>
<evidence type="ECO:0000313" key="1">
    <source>
        <dbReference type="EMBL" id="MYM61115.1"/>
    </source>
</evidence>
<name>A0A6L8LZC6_9VIBR</name>
<reference evidence="1 2" key="1">
    <citation type="submission" date="2020-01" db="EMBL/GenBank/DDBJ databases">
        <title>Draft Genome Sequence of Vibrio sp. strain OCN044, Isolated from a Healthy Coral at Palmyra Atoll.</title>
        <authorList>
            <person name="Videau P."/>
            <person name="Loughran R."/>
            <person name="Esquivel A."/>
            <person name="Deadmond M."/>
            <person name="Paddock B.E."/>
            <person name="Saw J.H."/>
            <person name="Ushijima B."/>
        </authorList>
    </citation>
    <scope>NUCLEOTIDE SEQUENCE [LARGE SCALE GENOMIC DNA]</scope>
    <source>
        <strain evidence="1 2">OCN044</strain>
    </source>
</reference>
<dbReference type="RefSeq" id="WP_160932274.1">
    <property type="nucleotide sequence ID" value="NZ_WWEU01000009.1"/>
</dbReference>
<dbReference type="Proteomes" id="UP000478571">
    <property type="component" value="Unassembled WGS sequence"/>
</dbReference>
<gene>
    <name evidence="1" type="ORF">GTG28_17950</name>
</gene>
<comment type="caution">
    <text evidence="1">The sequence shown here is derived from an EMBL/GenBank/DDBJ whole genome shotgun (WGS) entry which is preliminary data.</text>
</comment>
<organism evidence="1 2">
    <name type="scientific">Vibrio tetraodonis subsp. pristinus</name>
    <dbReference type="NCBI Taxonomy" id="2695891"/>
    <lineage>
        <taxon>Bacteria</taxon>
        <taxon>Pseudomonadati</taxon>
        <taxon>Pseudomonadota</taxon>
        <taxon>Gammaproteobacteria</taxon>
        <taxon>Vibrionales</taxon>
        <taxon>Vibrionaceae</taxon>
        <taxon>Vibrio</taxon>
    </lineage>
</organism>
<sequence>MNYITGLDNYLERLSALLTTTLGQSVKVQYSETPDSQQVNKPIVSLPLPSIEQCNYLADDRYQHLLKVTVLIKPAMNNANPTLAVANVAHKIITLLTGQLFLDPAQMGNKDNGETMALDADFDCLDEPQEIQANPLDLSAENMAYAIRFTQKVRYGNPQQETFWIKSLNIKESKGDEKVIYEFEPSNT</sequence>
<evidence type="ECO:0000313" key="2">
    <source>
        <dbReference type="Proteomes" id="UP000478571"/>
    </source>
</evidence>
<dbReference type="EMBL" id="WWEU01000009">
    <property type="protein sequence ID" value="MYM61115.1"/>
    <property type="molecule type" value="Genomic_DNA"/>
</dbReference>
<proteinExistence type="predicted"/>